<dbReference type="EC" id="3.4.16.4" evidence="4"/>
<dbReference type="GO" id="GO:0000270">
    <property type="term" value="P:peptidoglycan metabolic process"/>
    <property type="evidence" value="ECO:0007669"/>
    <property type="project" value="TreeGrafter"/>
</dbReference>
<evidence type="ECO:0000256" key="2">
    <source>
        <dbReference type="ARBA" id="ARBA00022801"/>
    </source>
</evidence>
<feature type="signal peptide" evidence="3">
    <location>
        <begin position="1"/>
        <end position="27"/>
    </location>
</feature>
<dbReference type="RefSeq" id="WP_353546633.1">
    <property type="nucleotide sequence ID" value="NZ_JAGKSB010000005.1"/>
</dbReference>
<dbReference type="InterPro" id="IPR012338">
    <property type="entry name" value="Beta-lactam/transpept-like"/>
</dbReference>
<protein>
    <submittedName>
        <fullName evidence="4">D-alanyl-D-alanine carboxypeptidase/D-alanyl-D-alanine-endopeptidase</fullName>
        <ecNumber evidence="4">3.4.16.4</ecNumber>
    </submittedName>
</protein>
<organism evidence="4 5">
    <name type="scientific">Rhinopithecimicrobium faecis</name>
    <dbReference type="NCBI Taxonomy" id="2820698"/>
    <lineage>
        <taxon>Bacteria</taxon>
        <taxon>Pseudomonadati</taxon>
        <taxon>Bacteroidota</taxon>
        <taxon>Sphingobacteriia</taxon>
        <taxon>Sphingobacteriales</taxon>
        <taxon>Sphingobacteriaceae</taxon>
        <taxon>Rhinopithecimicrobium</taxon>
    </lineage>
</organism>
<keyword evidence="4" id="KW-0121">Carboxypeptidase</keyword>
<dbReference type="GO" id="GO:0009002">
    <property type="term" value="F:serine-type D-Ala-D-Ala carboxypeptidase activity"/>
    <property type="evidence" value="ECO:0007669"/>
    <property type="project" value="UniProtKB-EC"/>
</dbReference>
<dbReference type="PANTHER" id="PTHR30023">
    <property type="entry name" value="D-ALANYL-D-ALANINE CARBOXYPEPTIDASE"/>
    <property type="match status" value="1"/>
</dbReference>
<gene>
    <name evidence="4" type="primary">dacB</name>
    <name evidence="4" type="ORF">J5U18_06155</name>
</gene>
<dbReference type="InterPro" id="IPR000667">
    <property type="entry name" value="Peptidase_S13"/>
</dbReference>
<keyword evidence="2 4" id="KW-0378">Hydrolase</keyword>
<proteinExistence type="inferred from homology"/>
<dbReference type="Pfam" id="PF02113">
    <property type="entry name" value="Peptidase_S13"/>
    <property type="match status" value="1"/>
</dbReference>
<keyword evidence="3" id="KW-0732">Signal</keyword>
<evidence type="ECO:0000256" key="1">
    <source>
        <dbReference type="ARBA" id="ARBA00006096"/>
    </source>
</evidence>
<feature type="chain" id="PRO_5035851178" evidence="3">
    <location>
        <begin position="28"/>
        <end position="472"/>
    </location>
</feature>
<reference evidence="4" key="1">
    <citation type="submission" date="2021-03" db="EMBL/GenBank/DDBJ databases">
        <authorList>
            <person name="Lu T."/>
            <person name="Wang Q."/>
            <person name="Han X."/>
        </authorList>
    </citation>
    <scope>NUCLEOTIDE SEQUENCE</scope>
    <source>
        <strain evidence="4">WQ 2009</strain>
    </source>
</reference>
<evidence type="ECO:0000256" key="3">
    <source>
        <dbReference type="SAM" id="SignalP"/>
    </source>
</evidence>
<accession>A0A8T4HCN4</accession>
<name>A0A8T4HCN4_9SPHI</name>
<dbReference type="EMBL" id="JAGKSB010000005">
    <property type="protein sequence ID" value="MBP3943147.1"/>
    <property type="molecule type" value="Genomic_DNA"/>
</dbReference>
<evidence type="ECO:0000313" key="4">
    <source>
        <dbReference type="EMBL" id="MBP3943147.1"/>
    </source>
</evidence>
<dbReference type="PROSITE" id="PS51257">
    <property type="entry name" value="PROKAR_LIPOPROTEIN"/>
    <property type="match status" value="1"/>
</dbReference>
<comment type="caution">
    <text evidence="4">The sequence shown here is derived from an EMBL/GenBank/DDBJ whole genome shotgun (WGS) entry which is preliminary data.</text>
</comment>
<comment type="similarity">
    <text evidence="1">Belongs to the peptidase S13 family.</text>
</comment>
<keyword evidence="5" id="KW-1185">Reference proteome</keyword>
<evidence type="ECO:0000313" key="5">
    <source>
        <dbReference type="Proteomes" id="UP000679691"/>
    </source>
</evidence>
<sequence length="472" mass="51804">MNRHFFSQFLLQASVLACSLAPLTVFSQDLSSKIEQAYSRFENDETLAFGSASLTVLNSETGEAIFQKNQRLGLATASTLKVITAITALDLLGPDFRFQTKLSYTGTIDAEGVLHGDLIIAGTGDPTLGSHRYAETKEENILNKWIYAISNAGIRKIKGAIIGDDRLYGGINVPGGWIWSDMGNYYGAGFSSLNWRENAAGLTFEVGEVGEETHISNTTADISFLTIKNETTTGALGTGDQVYGYSAPYGNDVILKGSYGKDLKKTIEISIPNPAYDAAYQLYLALDEHGISVEELPYSAHQGNAEISAAKTNLDTHESPKLTDIIYWFNQKSINLYGESLLQAIAQYGPQKGTPSQILRAYWQEKLKIPIGALKAIDGSGLSPQNRVTTEAMSQIMNYAINRPWYNEFHKSLPTYNQMKMKSGTIGGVLGYTGFHKNTNGKTYTFSLLVNNYQGNTGAMRKKMFELLDVLK</sequence>
<dbReference type="Gene3D" id="3.50.80.20">
    <property type="entry name" value="D-Ala-D-Ala carboxypeptidase C, peptidase S13"/>
    <property type="match status" value="1"/>
</dbReference>
<dbReference type="Proteomes" id="UP000679691">
    <property type="component" value="Unassembled WGS sequence"/>
</dbReference>
<dbReference type="PANTHER" id="PTHR30023:SF0">
    <property type="entry name" value="PENICILLIN-SENSITIVE CARBOXYPEPTIDASE A"/>
    <property type="match status" value="1"/>
</dbReference>
<dbReference type="NCBIfam" id="TIGR00666">
    <property type="entry name" value="PBP4"/>
    <property type="match status" value="1"/>
</dbReference>
<dbReference type="PRINTS" id="PR00922">
    <property type="entry name" value="DADACBPTASE3"/>
</dbReference>
<dbReference type="AlphaFoldDB" id="A0A8T4HCN4"/>
<dbReference type="SUPFAM" id="SSF56601">
    <property type="entry name" value="beta-lactamase/transpeptidase-like"/>
    <property type="match status" value="1"/>
</dbReference>
<dbReference type="GO" id="GO:0006508">
    <property type="term" value="P:proteolysis"/>
    <property type="evidence" value="ECO:0007669"/>
    <property type="project" value="InterPro"/>
</dbReference>
<dbReference type="Gene3D" id="3.40.710.10">
    <property type="entry name" value="DD-peptidase/beta-lactamase superfamily"/>
    <property type="match status" value="1"/>
</dbReference>
<keyword evidence="4" id="KW-0645">Protease</keyword>